<feature type="transmembrane region" description="Helical" evidence="27">
    <location>
        <begin position="659"/>
        <end position="691"/>
    </location>
</feature>
<dbReference type="PIRSF" id="PIRSF039050">
    <property type="entry name" value="Ade_cyc"/>
    <property type="match status" value="1"/>
</dbReference>
<dbReference type="Pfam" id="PF00211">
    <property type="entry name" value="Guanylate_cyc"/>
    <property type="match status" value="2"/>
</dbReference>
<dbReference type="PROSITE" id="PS50125">
    <property type="entry name" value="GUANYLATE_CYCLASE_2"/>
    <property type="match status" value="2"/>
</dbReference>
<keyword evidence="17 22" id="KW-0472">Membrane</keyword>
<dbReference type="Pfam" id="PF16214">
    <property type="entry name" value="AC_N"/>
    <property type="match status" value="1"/>
</dbReference>
<evidence type="ECO:0000256" key="13">
    <source>
        <dbReference type="ARBA" id="ARBA00022842"/>
    </source>
</evidence>
<feature type="binding site" evidence="24">
    <location>
        <position position="386"/>
    </location>
    <ligand>
        <name>Mg(2+)</name>
        <dbReference type="ChEBI" id="CHEBI:18420"/>
        <label>1</label>
        <note>catalytic</note>
    </ligand>
</feature>
<feature type="transmembrane region" description="Helical" evidence="27">
    <location>
        <begin position="196"/>
        <end position="211"/>
    </location>
</feature>
<keyword evidence="5" id="KW-1003">Cell membrane</keyword>
<evidence type="ECO:0000256" key="4">
    <source>
        <dbReference type="ARBA" id="ARBA00004651"/>
    </source>
</evidence>
<evidence type="ECO:0000256" key="2">
    <source>
        <dbReference type="ARBA" id="ARBA00001936"/>
    </source>
</evidence>
<feature type="transmembrane region" description="Helical" evidence="27">
    <location>
        <begin position="803"/>
        <end position="822"/>
    </location>
</feature>
<gene>
    <name evidence="29" type="primary">adcy5</name>
</gene>
<evidence type="ECO:0000256" key="10">
    <source>
        <dbReference type="ARBA" id="ARBA00022737"/>
    </source>
</evidence>
<feature type="domain" description="Guanylate cyclase" evidence="28">
    <location>
        <begin position="337"/>
        <end position="464"/>
    </location>
</feature>
<evidence type="ECO:0000256" key="15">
    <source>
        <dbReference type="ARBA" id="ARBA00022998"/>
    </source>
</evidence>
<dbReference type="Ensembl" id="ENSENLT00000044411.1">
    <property type="protein sequence ID" value="ENSENLP00000043314.1"/>
    <property type="gene ID" value="ENSENLG00000018159.1"/>
</dbReference>
<organism evidence="29 30">
    <name type="scientific">Echeneis naucrates</name>
    <name type="common">Live sharksucker</name>
    <dbReference type="NCBI Taxonomy" id="173247"/>
    <lineage>
        <taxon>Eukaryota</taxon>
        <taxon>Metazoa</taxon>
        <taxon>Chordata</taxon>
        <taxon>Craniata</taxon>
        <taxon>Vertebrata</taxon>
        <taxon>Euteleostomi</taxon>
        <taxon>Actinopterygii</taxon>
        <taxon>Neopterygii</taxon>
        <taxon>Teleostei</taxon>
        <taxon>Neoteleostei</taxon>
        <taxon>Acanthomorphata</taxon>
        <taxon>Carangaria</taxon>
        <taxon>Carangiformes</taxon>
        <taxon>Echeneidae</taxon>
        <taxon>Echeneis</taxon>
    </lineage>
</organism>
<feature type="transmembrane region" description="Helical" evidence="27">
    <location>
        <begin position="850"/>
        <end position="867"/>
    </location>
</feature>
<comment type="subcellular location">
    <subcellularLocation>
        <location evidence="4">Cell membrane</location>
        <topology evidence="4">Multi-pass membrane protein</topology>
    </subcellularLocation>
    <subcellularLocation>
        <location evidence="3">Cell projection</location>
        <location evidence="3">Cilium</location>
    </subcellularLocation>
</comment>
<keyword evidence="11 22" id="KW-0547">Nucleotide-binding</keyword>
<feature type="transmembrane region" description="Helical" evidence="27">
    <location>
        <begin position="632"/>
        <end position="653"/>
    </location>
</feature>
<comment type="catalytic activity">
    <reaction evidence="1 22">
        <text>ATP = 3',5'-cyclic AMP + diphosphate</text>
        <dbReference type="Rhea" id="RHEA:15389"/>
        <dbReference type="ChEBI" id="CHEBI:30616"/>
        <dbReference type="ChEBI" id="CHEBI:33019"/>
        <dbReference type="ChEBI" id="CHEBI:58165"/>
        <dbReference type="EC" id="4.6.1.1"/>
    </reaction>
</comment>
<dbReference type="SMART" id="SM00044">
    <property type="entry name" value="CYCc"/>
    <property type="match status" value="2"/>
</dbReference>
<dbReference type="Proteomes" id="UP000472264">
    <property type="component" value="Chromosome 21"/>
</dbReference>
<dbReference type="AlphaFoldDB" id="A0A665WGS8"/>
<dbReference type="InterPro" id="IPR029787">
    <property type="entry name" value="Nucleotide_cyclase"/>
</dbReference>
<dbReference type="GO" id="GO:0005929">
    <property type="term" value="C:cilium"/>
    <property type="evidence" value="ECO:0007669"/>
    <property type="project" value="UniProtKB-SubCell"/>
</dbReference>
<evidence type="ECO:0000256" key="12">
    <source>
        <dbReference type="ARBA" id="ARBA00022840"/>
    </source>
</evidence>
<dbReference type="Pfam" id="PF06327">
    <property type="entry name" value="Adcy_cons_dom"/>
    <property type="match status" value="1"/>
</dbReference>
<feature type="compositionally biased region" description="Basic and acidic residues" evidence="26">
    <location>
        <begin position="20"/>
        <end position="44"/>
    </location>
</feature>
<feature type="transmembrane region" description="Helical" evidence="27">
    <location>
        <begin position="703"/>
        <end position="725"/>
    </location>
</feature>
<reference evidence="29" key="1">
    <citation type="submission" date="2021-04" db="EMBL/GenBank/DDBJ databases">
        <authorList>
            <consortium name="Wellcome Sanger Institute Data Sharing"/>
        </authorList>
    </citation>
    <scope>NUCLEOTIDE SEQUENCE [LARGE SCALE GENOMIC DNA]</scope>
</reference>
<comment type="function">
    <text evidence="21">Catalyzes the formation of the signaling molecule cAMP in response to G-protein signaling. Mediates signaling downstream of ADRB1. Regulates the increase of free cytosolic Ca(2+) in response to increased blood glucose levels and contributes to the regulation of Ca(2+)-dependent insulin secretion.</text>
</comment>
<evidence type="ECO:0000256" key="9">
    <source>
        <dbReference type="ARBA" id="ARBA00022723"/>
    </source>
</evidence>
<dbReference type="FunFam" id="3.30.70.1230:FF:000001">
    <property type="entry name" value="Adenylate cyclase"/>
    <property type="match status" value="1"/>
</dbReference>
<feature type="binding site" evidence="23">
    <location>
        <begin position="342"/>
        <end position="347"/>
    </location>
    <ligand>
        <name>ATP</name>
        <dbReference type="ChEBI" id="CHEBI:30616"/>
    </ligand>
</feature>
<keyword evidence="15 22" id="KW-0115">cAMP biosynthesis</keyword>
<feature type="transmembrane region" description="Helical" evidence="27">
    <location>
        <begin position="168"/>
        <end position="190"/>
    </location>
</feature>
<dbReference type="InterPro" id="IPR009398">
    <property type="entry name" value="Adcy_conserved_dom"/>
</dbReference>
<dbReference type="Gene3D" id="3.30.70.1230">
    <property type="entry name" value="Nucleotide cyclase"/>
    <property type="match status" value="2"/>
</dbReference>
<keyword evidence="24" id="KW-0464">Manganese</keyword>
<name>A0A665WGS8_ECHNA</name>
<comment type="cofactor">
    <cofactor evidence="2">
        <name>Mn(2+)</name>
        <dbReference type="ChEBI" id="CHEBI:29035"/>
    </cofactor>
</comment>
<dbReference type="GO" id="GO:0004016">
    <property type="term" value="F:adenylate cyclase activity"/>
    <property type="evidence" value="ECO:0007669"/>
    <property type="project" value="UniProtKB-EC"/>
</dbReference>
<evidence type="ECO:0000256" key="24">
    <source>
        <dbReference type="PIRSR" id="PIRSR039050-51"/>
    </source>
</evidence>
<feature type="binding site" evidence="23">
    <location>
        <position position="430"/>
    </location>
    <ligand>
        <name>ATP</name>
        <dbReference type="ChEBI" id="CHEBI:30616"/>
    </ligand>
</feature>
<keyword evidence="10" id="KW-0677">Repeat</keyword>
<dbReference type="InterPro" id="IPR001054">
    <property type="entry name" value="A/G_cyclase"/>
</dbReference>
<dbReference type="PANTHER" id="PTHR45627">
    <property type="entry name" value="ADENYLATE CYCLASE TYPE 1"/>
    <property type="match status" value="1"/>
</dbReference>
<dbReference type="GO" id="GO:0007189">
    <property type="term" value="P:adenylate cyclase-activating G protein-coupled receptor signaling pathway"/>
    <property type="evidence" value="ECO:0007669"/>
    <property type="project" value="TreeGrafter"/>
</dbReference>
<keyword evidence="12 22" id="KW-0067">ATP-binding</keyword>
<comment type="cofactor">
    <cofactor evidence="24">
        <name>Mg(2+)</name>
        <dbReference type="ChEBI" id="CHEBI:18420"/>
    </cofactor>
    <cofactor evidence="24">
        <name>Mn(2+)</name>
        <dbReference type="ChEBI" id="CHEBI:29035"/>
    </cofactor>
    <text evidence="24">Binds 2 magnesium ions per subunit. Is also active with manganese (in vitro).</text>
</comment>
<keyword evidence="30" id="KW-1185">Reference proteome</keyword>
<dbReference type="PROSITE" id="PS00452">
    <property type="entry name" value="GUANYLATE_CYCLASE_1"/>
    <property type="match status" value="2"/>
</dbReference>
<keyword evidence="8 27" id="KW-0812">Transmembrane</keyword>
<feature type="binding site" evidence="23">
    <location>
        <position position="1106"/>
    </location>
    <ligand>
        <name>ATP</name>
        <dbReference type="ChEBI" id="CHEBI:30616"/>
    </ligand>
</feature>
<keyword evidence="7" id="KW-0597">Phosphoprotein</keyword>
<evidence type="ECO:0000256" key="19">
    <source>
        <dbReference type="ARBA" id="ARBA00023239"/>
    </source>
</evidence>
<evidence type="ECO:0000256" key="8">
    <source>
        <dbReference type="ARBA" id="ARBA00022692"/>
    </source>
</evidence>
<proteinExistence type="inferred from homology"/>
<keyword evidence="13 22" id="KW-0460">Magnesium</keyword>
<accession>A0A665WGS8</accession>
<feature type="binding site" evidence="23">
    <location>
        <begin position="384"/>
        <end position="386"/>
    </location>
    <ligand>
        <name>ATP</name>
        <dbReference type="ChEBI" id="CHEBI:30616"/>
    </ligand>
</feature>
<keyword evidence="20" id="KW-0966">Cell projection</keyword>
<reference evidence="29" key="3">
    <citation type="submission" date="2025-09" db="UniProtKB">
        <authorList>
            <consortium name="Ensembl"/>
        </authorList>
    </citation>
    <scope>IDENTIFICATION</scope>
</reference>
<feature type="transmembrane region" description="Helical" evidence="27">
    <location>
        <begin position="103"/>
        <end position="125"/>
    </location>
</feature>
<evidence type="ECO:0000256" key="7">
    <source>
        <dbReference type="ARBA" id="ARBA00022553"/>
    </source>
</evidence>
<feature type="binding site" evidence="23">
    <location>
        <position position="985"/>
    </location>
    <ligand>
        <name>ATP</name>
        <dbReference type="ChEBI" id="CHEBI:30616"/>
    </ligand>
</feature>
<evidence type="ECO:0000256" key="22">
    <source>
        <dbReference type="PIRNR" id="PIRNR039050"/>
    </source>
</evidence>
<protein>
    <recommendedName>
        <fullName evidence="22">adenylate cyclase</fullName>
        <ecNumber evidence="22">4.6.1.1</ecNumber>
    </recommendedName>
</protein>
<feature type="binding site" evidence="24">
    <location>
        <position position="342"/>
    </location>
    <ligand>
        <name>Mg(2+)</name>
        <dbReference type="ChEBI" id="CHEBI:18420"/>
        <label>1</label>
        <note>catalytic</note>
    </ligand>
</feature>
<evidence type="ECO:0000256" key="21">
    <source>
        <dbReference type="ARBA" id="ARBA00046177"/>
    </source>
</evidence>
<evidence type="ECO:0000256" key="16">
    <source>
        <dbReference type="ARBA" id="ARBA00023069"/>
    </source>
</evidence>
<feature type="region of interest" description="Disordered" evidence="26">
    <location>
        <begin position="18"/>
        <end position="44"/>
    </location>
</feature>
<dbReference type="InterPro" id="IPR030672">
    <property type="entry name" value="Adcy"/>
</dbReference>
<evidence type="ECO:0000256" key="14">
    <source>
        <dbReference type="ARBA" id="ARBA00022989"/>
    </source>
</evidence>
<dbReference type="GO" id="GO:0035556">
    <property type="term" value="P:intracellular signal transduction"/>
    <property type="evidence" value="ECO:0007669"/>
    <property type="project" value="InterPro"/>
</dbReference>
<feature type="binding site" evidence="23">
    <location>
        <begin position="1059"/>
        <end position="1061"/>
    </location>
    <ligand>
        <name>ATP</name>
        <dbReference type="ChEBI" id="CHEBI:30616"/>
    </ligand>
</feature>
<dbReference type="CDD" id="cd07302">
    <property type="entry name" value="CHD"/>
    <property type="match status" value="2"/>
</dbReference>
<dbReference type="GO" id="GO:0006171">
    <property type="term" value="P:cAMP biosynthetic process"/>
    <property type="evidence" value="ECO:0007669"/>
    <property type="project" value="UniProtKB-KW"/>
</dbReference>
<feature type="transmembrane region" description="Helical" evidence="27">
    <location>
        <begin position="218"/>
        <end position="236"/>
    </location>
</feature>
<comment type="similarity">
    <text evidence="22 25">Belongs to the adenylyl cyclase class-4/guanylyl cyclase family.</text>
</comment>
<dbReference type="SUPFAM" id="SSF55073">
    <property type="entry name" value="Nucleotide cyclase"/>
    <property type="match status" value="2"/>
</dbReference>
<dbReference type="GO" id="GO:0046872">
    <property type="term" value="F:metal ion binding"/>
    <property type="evidence" value="ECO:0007669"/>
    <property type="project" value="UniProtKB-KW"/>
</dbReference>
<dbReference type="FunFam" id="3.30.70.1230:FF:000002">
    <property type="entry name" value="Adenylate cyclase"/>
    <property type="match status" value="1"/>
</dbReference>
<keyword evidence="6" id="KW-0488">Methylation</keyword>
<feature type="domain" description="Guanylate cyclase" evidence="28">
    <location>
        <begin position="933"/>
        <end position="1072"/>
    </location>
</feature>
<dbReference type="PANTHER" id="PTHR45627:SF7">
    <property type="entry name" value="ADENYLATE CYCLASE TYPE 5"/>
    <property type="match status" value="1"/>
</dbReference>
<feature type="binding site" evidence="24">
    <location>
        <position position="343"/>
    </location>
    <ligand>
        <name>Mg(2+)</name>
        <dbReference type="ChEBI" id="CHEBI:18420"/>
        <label>2</label>
        <note>catalytic</note>
    </ligand>
</feature>
<evidence type="ECO:0000256" key="20">
    <source>
        <dbReference type="ARBA" id="ARBA00023273"/>
    </source>
</evidence>
<feature type="binding site" evidence="24">
    <location>
        <position position="386"/>
    </location>
    <ligand>
        <name>Mg(2+)</name>
        <dbReference type="ChEBI" id="CHEBI:18420"/>
        <label>2</label>
        <note>catalytic</note>
    </ligand>
</feature>
<dbReference type="InterPro" id="IPR032628">
    <property type="entry name" value="AC_N"/>
</dbReference>
<dbReference type="EC" id="4.6.1.1" evidence="22"/>
<evidence type="ECO:0000256" key="18">
    <source>
        <dbReference type="ARBA" id="ARBA00023180"/>
    </source>
</evidence>
<evidence type="ECO:0000256" key="5">
    <source>
        <dbReference type="ARBA" id="ARBA00022475"/>
    </source>
</evidence>
<dbReference type="GO" id="GO:0005886">
    <property type="term" value="C:plasma membrane"/>
    <property type="evidence" value="ECO:0007669"/>
    <property type="project" value="UniProtKB-SubCell"/>
</dbReference>
<evidence type="ECO:0000256" key="27">
    <source>
        <dbReference type="SAM" id="Phobius"/>
    </source>
</evidence>
<reference evidence="29" key="2">
    <citation type="submission" date="2025-08" db="UniProtKB">
        <authorList>
            <consortium name="Ensembl"/>
        </authorList>
    </citation>
    <scope>IDENTIFICATION</scope>
</reference>
<keyword evidence="9 22" id="KW-0479">Metal-binding</keyword>
<evidence type="ECO:0000256" key="3">
    <source>
        <dbReference type="ARBA" id="ARBA00004138"/>
    </source>
</evidence>
<evidence type="ECO:0000256" key="26">
    <source>
        <dbReference type="SAM" id="MobiDB-lite"/>
    </source>
</evidence>
<evidence type="ECO:0000313" key="30">
    <source>
        <dbReference type="Proteomes" id="UP000472264"/>
    </source>
</evidence>
<feature type="binding site" evidence="23">
    <location>
        <begin position="1066"/>
        <end position="1070"/>
    </location>
    <ligand>
        <name>ATP</name>
        <dbReference type="ChEBI" id="CHEBI:30616"/>
    </ligand>
</feature>
<dbReference type="GO" id="GO:0005524">
    <property type="term" value="F:ATP binding"/>
    <property type="evidence" value="ECO:0007669"/>
    <property type="project" value="UniProtKB-UniRule"/>
</dbReference>
<keyword evidence="14 27" id="KW-1133">Transmembrane helix</keyword>
<evidence type="ECO:0000256" key="11">
    <source>
        <dbReference type="ARBA" id="ARBA00022741"/>
    </source>
</evidence>
<evidence type="ECO:0000256" key="23">
    <source>
        <dbReference type="PIRSR" id="PIRSR039050-50"/>
    </source>
</evidence>
<evidence type="ECO:0000256" key="25">
    <source>
        <dbReference type="RuleBase" id="RU000405"/>
    </source>
</evidence>
<evidence type="ECO:0000256" key="6">
    <source>
        <dbReference type="ARBA" id="ARBA00022481"/>
    </source>
</evidence>
<evidence type="ECO:0000259" key="28">
    <source>
        <dbReference type="PROSITE" id="PS50125"/>
    </source>
</evidence>
<evidence type="ECO:0000256" key="1">
    <source>
        <dbReference type="ARBA" id="ARBA00001593"/>
    </source>
</evidence>
<keyword evidence="19 22" id="KW-0456">Lyase</keyword>
<dbReference type="InterPro" id="IPR018297">
    <property type="entry name" value="A/G_cyclase_CS"/>
</dbReference>
<keyword evidence="16" id="KW-0969">Cilium</keyword>
<feature type="transmembrane region" description="Helical" evidence="27">
    <location>
        <begin position="137"/>
        <end position="156"/>
    </location>
</feature>
<keyword evidence="18" id="KW-0325">Glycoprotein</keyword>
<evidence type="ECO:0000256" key="17">
    <source>
        <dbReference type="ARBA" id="ARBA00023136"/>
    </source>
</evidence>
<evidence type="ECO:0000313" key="29">
    <source>
        <dbReference type="Ensembl" id="ENSENLP00000043314.1"/>
    </source>
</evidence>
<feature type="binding site" evidence="24">
    <location>
        <position position="342"/>
    </location>
    <ligand>
        <name>Mg(2+)</name>
        <dbReference type="ChEBI" id="CHEBI:18420"/>
        <label>2</label>
        <note>catalytic</note>
    </ligand>
</feature>
<sequence length="1123" mass="127371">MEQGAVFCGCQVSFRSRSAWQDHGEENRERASPKRPDNEVRPKSVELGLQERRAKARTEQDEAMPDVNFSLVACCGSVMHVFKSKKFQSEKLERLYQRYFFRLNQSSLTMLMAVLVLVYTVMLGFHCSGGTSRPSVTYVVVFSVAIFLTLILMVVCNRNGFHQDHMWIVCYVVILVVLVIQVIGVLLVQPRSASEGIWWTVFFIHVIYTLLPVRMRAAVITGVILSAIHVAVSWMLNGVDSFLWKQIVSNVLIFSCTNIVGVCTHYPAEGSQRQAFQETRECIQARLHSQRENQQQERLLLSVLPRHVAMEMKADINAKQEDMMFHKIYIQKHDNVSILFADIEGFTSLASQCTAQELVMTLNELFARFDKLAAENHCLRIKILGDCYYCVSGLPEARADHAHCCVEMGCDMIEAISLVREVTGVNVNMRVGIHSGRVHCGVLGLRKWQFDVWSNDVTLANQMEAGGKAGRIHITKATLNYLNGDYDVEPGEGGERNAYLKKNNIETYLIVGCSQKRKEEKAMIAKMNRQRTNSVTHNSGHWTDRPFYNHLGGNQVSKEMKRMVRKIHEWWSSYVNTQENMNPEDEVDEFLGRAIDARSIDRLRSEHVKKFLLTFREPDLEKKYSKQVDSRFGAYVACASLVFLFICFIQIVIVPPSSLMIGFFITCLIILTAVMFVSAVYCCFGLFPVALQTLSKRIVQSRLNSTLVGVFTIIIVFLSAFINIFTCSSLDLRSCITAELNISLNSVNACHAYLLNYSLNAQYSPCGEDALVCSFPEYFTSCVLLSLLACSVFLQVSSIGKLFLMLFIELLYLLILEVPKVSLFDNQDLLVVANAITAVCVMDSKVPLKIMTPVVITVFVLALYLHAQQVESTARLDFLWKLQATEEKEEMEELQAYNRRLLHNILPKDVAAHFLQRERRNDELYYQSCECVAVMFASISNFSEFYVELEANNEGVECLRLLNEIIADFDEIISEDQFRQLEKIKTIGSTYMAASGLNDSTYDKTGRSHIRALADYAMRMMDQMKYINEHSFNNFKMKIGLNMGPVVAGVIGARKPQYDIWGNTVNVASRMDSTGVPERIQVTADLYQVLSSYNYTLEYRGVVTVKGKGEMMTYFLTSGPPNS</sequence>